<proteinExistence type="predicted"/>
<reference evidence="1 2" key="1">
    <citation type="submission" date="2018-11" db="EMBL/GenBank/DDBJ databases">
        <authorList>
            <consortium name="Pathogen Informatics"/>
        </authorList>
    </citation>
    <scope>NUCLEOTIDE SEQUENCE [LARGE SCALE GENOMIC DNA]</scope>
</reference>
<evidence type="ECO:0000313" key="2">
    <source>
        <dbReference type="Proteomes" id="UP000050761"/>
    </source>
</evidence>
<organism evidence="2 3">
    <name type="scientific">Heligmosomoides polygyrus</name>
    <name type="common">Parasitic roundworm</name>
    <dbReference type="NCBI Taxonomy" id="6339"/>
    <lineage>
        <taxon>Eukaryota</taxon>
        <taxon>Metazoa</taxon>
        <taxon>Ecdysozoa</taxon>
        <taxon>Nematoda</taxon>
        <taxon>Chromadorea</taxon>
        <taxon>Rhabditida</taxon>
        <taxon>Rhabditina</taxon>
        <taxon>Rhabditomorpha</taxon>
        <taxon>Strongyloidea</taxon>
        <taxon>Heligmosomidae</taxon>
        <taxon>Heligmosomoides</taxon>
    </lineage>
</organism>
<evidence type="ECO:0000313" key="3">
    <source>
        <dbReference type="WBParaSite" id="HPBE_0002575401-mRNA-1"/>
    </source>
</evidence>
<reference evidence="3" key="2">
    <citation type="submission" date="2019-09" db="UniProtKB">
        <authorList>
            <consortium name="WormBaseParasite"/>
        </authorList>
    </citation>
    <scope>IDENTIFICATION</scope>
</reference>
<dbReference type="WBParaSite" id="HPBE_0002575401-mRNA-1">
    <property type="protein sequence ID" value="HPBE_0002575401-mRNA-1"/>
    <property type="gene ID" value="HPBE_0002575401"/>
</dbReference>
<sequence length="69" mass="7711">MSDDLVAEAANNNHVKLSEAQLVHSEFGAPLEECYRLAVRFYKGRLALCTRANAFSSIRDYFLMQSAVA</sequence>
<keyword evidence="2" id="KW-1185">Reference proteome</keyword>
<dbReference type="AlphaFoldDB" id="A0A183GST4"/>
<evidence type="ECO:0000313" key="1">
    <source>
        <dbReference type="EMBL" id="VDP53600.1"/>
    </source>
</evidence>
<protein>
    <submittedName>
        <fullName evidence="3">Carn_acyltransf domain-containing protein</fullName>
    </submittedName>
</protein>
<dbReference type="EMBL" id="UZAH01038533">
    <property type="protein sequence ID" value="VDP53600.1"/>
    <property type="molecule type" value="Genomic_DNA"/>
</dbReference>
<accession>A0A3P8EFN9</accession>
<accession>A0A183GST4</accession>
<dbReference type="OrthoDB" id="5839451at2759"/>
<dbReference type="Proteomes" id="UP000050761">
    <property type="component" value="Unassembled WGS sequence"/>
</dbReference>
<gene>
    <name evidence="1" type="ORF">HPBE_LOCUS25753</name>
</gene>
<name>A0A183GST4_HELPZ</name>